<protein>
    <submittedName>
        <fullName evidence="2">Uncharacterized protein</fullName>
    </submittedName>
</protein>
<accession>A0A1X0J110</accession>
<dbReference type="RefSeq" id="WP_083017173.1">
    <property type="nucleotide sequence ID" value="NZ_MVII01000018.1"/>
</dbReference>
<reference evidence="2 3" key="1">
    <citation type="submission" date="2016-12" db="EMBL/GenBank/DDBJ databases">
        <title>The new phylogeny of genus Mycobacterium.</title>
        <authorList>
            <person name="Tortoli E."/>
            <person name="Trovato A."/>
            <person name="Cirillo D.M."/>
        </authorList>
    </citation>
    <scope>NUCLEOTIDE SEQUENCE [LARGE SCALE GENOMIC DNA]</scope>
    <source>
        <strain evidence="2 3">CCUG 66554</strain>
    </source>
</reference>
<dbReference type="EMBL" id="MVII01000018">
    <property type="protein sequence ID" value="ORB55454.1"/>
    <property type="molecule type" value="Genomic_DNA"/>
</dbReference>
<feature type="compositionally biased region" description="Pro residues" evidence="1">
    <location>
        <begin position="139"/>
        <end position="152"/>
    </location>
</feature>
<dbReference type="AlphaFoldDB" id="A0A1X0J110"/>
<dbReference type="Proteomes" id="UP000192434">
    <property type="component" value="Unassembled WGS sequence"/>
</dbReference>
<name>A0A1X0J110_9MYCO</name>
<organism evidence="2 3">
    <name type="scientific">Mycobacteroides saopaulense</name>
    <dbReference type="NCBI Taxonomy" id="1578165"/>
    <lineage>
        <taxon>Bacteria</taxon>
        <taxon>Bacillati</taxon>
        <taxon>Actinomycetota</taxon>
        <taxon>Actinomycetes</taxon>
        <taxon>Mycobacteriales</taxon>
        <taxon>Mycobacteriaceae</taxon>
        <taxon>Mycobacteroides</taxon>
    </lineage>
</organism>
<evidence type="ECO:0000256" key="1">
    <source>
        <dbReference type="SAM" id="MobiDB-lite"/>
    </source>
</evidence>
<dbReference type="STRING" id="1578165.BKG68_14020"/>
<sequence length="152" mass="13527">MAINFDRVAIQVIAGAGIGVAAVVLSPCATAAPAIGGQYAIDDGASGSGKGALVGAPAAGAAPVAGVPILPGPVAAPVVPAAPIVPAAPVVPAAPIVPAAPVVPAAPAVVPAAAPLDGGIAAGPVGGKGAPVGSTVPGGPTPGVPTPAGPQD</sequence>
<comment type="caution">
    <text evidence="2">The sequence shown here is derived from an EMBL/GenBank/DDBJ whole genome shotgun (WGS) entry which is preliminary data.</text>
</comment>
<feature type="region of interest" description="Disordered" evidence="1">
    <location>
        <begin position="124"/>
        <end position="152"/>
    </location>
</feature>
<evidence type="ECO:0000313" key="3">
    <source>
        <dbReference type="Proteomes" id="UP000192434"/>
    </source>
</evidence>
<gene>
    <name evidence="2" type="ORF">BST43_14725</name>
</gene>
<proteinExistence type="predicted"/>
<evidence type="ECO:0000313" key="2">
    <source>
        <dbReference type="EMBL" id="ORB55454.1"/>
    </source>
</evidence>